<dbReference type="SUPFAM" id="SSF53474">
    <property type="entry name" value="alpha/beta-Hydrolases"/>
    <property type="match status" value="1"/>
</dbReference>
<comment type="caution">
    <text evidence="2">The sequence shown here is derived from an EMBL/GenBank/DDBJ whole genome shotgun (WGS) entry which is preliminary data.</text>
</comment>
<dbReference type="STRING" id="908337.HMPREF9257_0674"/>
<sequence length="44" mass="4859">MGDYGYKDYEDLMLGLDDVLAQHPEIDPKALYVVGGSYGGFMTN</sequence>
<accession>E4KQW4</accession>
<evidence type="ECO:0000259" key="1">
    <source>
        <dbReference type="Pfam" id="PF00326"/>
    </source>
</evidence>
<dbReference type="AlphaFoldDB" id="E4KQW4"/>
<dbReference type="InterPro" id="IPR029058">
    <property type="entry name" value="AB_hydrolase_fold"/>
</dbReference>
<dbReference type="Pfam" id="PF00326">
    <property type="entry name" value="Peptidase_S9"/>
    <property type="match status" value="1"/>
</dbReference>
<reference evidence="2 3" key="1">
    <citation type="submission" date="2010-10" db="EMBL/GenBank/DDBJ databases">
        <authorList>
            <person name="Durkin A.S."/>
            <person name="Madupu R."/>
            <person name="Torralba M."/>
            <person name="Gillis M."/>
            <person name="Methe B."/>
            <person name="Sutton G."/>
            <person name="Nelson K.E."/>
        </authorList>
    </citation>
    <scope>NUCLEOTIDE SEQUENCE [LARGE SCALE GENOMIC DNA]</scope>
    <source>
        <strain evidence="2 3">ACS-139-V-Col8</strain>
    </source>
</reference>
<proteinExistence type="predicted"/>
<name>E4KQW4_9LACT</name>
<feature type="domain" description="Peptidase S9 prolyl oligopeptidase catalytic" evidence="1">
    <location>
        <begin position="2"/>
        <end position="44"/>
    </location>
</feature>
<gene>
    <name evidence="2" type="ORF">HMPREF9257_0674</name>
</gene>
<dbReference type="eggNOG" id="COG1506">
    <property type="taxonomic scope" value="Bacteria"/>
</dbReference>
<dbReference type="EMBL" id="AENN01000017">
    <property type="protein sequence ID" value="EFR30619.1"/>
    <property type="molecule type" value="Genomic_DNA"/>
</dbReference>
<dbReference type="GO" id="GO:0008236">
    <property type="term" value="F:serine-type peptidase activity"/>
    <property type="evidence" value="ECO:0007669"/>
    <property type="project" value="InterPro"/>
</dbReference>
<dbReference type="InterPro" id="IPR001375">
    <property type="entry name" value="Peptidase_S9_cat"/>
</dbReference>
<evidence type="ECO:0000313" key="2">
    <source>
        <dbReference type="EMBL" id="EFR30619.1"/>
    </source>
</evidence>
<dbReference type="Gene3D" id="3.40.50.1820">
    <property type="entry name" value="alpha/beta hydrolase"/>
    <property type="match status" value="1"/>
</dbReference>
<keyword evidence="3" id="KW-1185">Reference proteome</keyword>
<dbReference type="GO" id="GO:0006508">
    <property type="term" value="P:proteolysis"/>
    <property type="evidence" value="ECO:0007669"/>
    <property type="project" value="InterPro"/>
</dbReference>
<organism evidence="2 3">
    <name type="scientific">Eremococcus coleocola ACS-139-V-Col8</name>
    <dbReference type="NCBI Taxonomy" id="908337"/>
    <lineage>
        <taxon>Bacteria</taxon>
        <taxon>Bacillati</taxon>
        <taxon>Bacillota</taxon>
        <taxon>Bacilli</taxon>
        <taxon>Lactobacillales</taxon>
        <taxon>Aerococcaceae</taxon>
        <taxon>Eremococcus</taxon>
    </lineage>
</organism>
<protein>
    <recommendedName>
        <fullName evidence="1">Peptidase S9 prolyl oligopeptidase catalytic domain-containing protein</fullName>
    </recommendedName>
</protein>
<evidence type="ECO:0000313" key="3">
    <source>
        <dbReference type="Proteomes" id="UP000005990"/>
    </source>
</evidence>
<dbReference type="Proteomes" id="UP000005990">
    <property type="component" value="Unassembled WGS sequence"/>
</dbReference>